<dbReference type="NCBIfam" id="TIGR02778">
    <property type="entry name" value="ligD_pol"/>
    <property type="match status" value="1"/>
</dbReference>
<dbReference type="GO" id="GO:0003910">
    <property type="term" value="F:DNA ligase (ATP) activity"/>
    <property type="evidence" value="ECO:0007669"/>
    <property type="project" value="UniProtKB-EC"/>
</dbReference>
<evidence type="ECO:0000313" key="2">
    <source>
        <dbReference type="EMBL" id="MDT8900464.1"/>
    </source>
</evidence>
<comment type="caution">
    <text evidence="2">The sequence shown here is derived from an EMBL/GenBank/DDBJ whole genome shotgun (WGS) entry which is preliminary data.</text>
</comment>
<dbReference type="EMBL" id="JAUOZS010000001">
    <property type="protein sequence ID" value="MDT8900464.1"/>
    <property type="molecule type" value="Genomic_DNA"/>
</dbReference>
<reference evidence="2 3" key="1">
    <citation type="submission" date="2023-07" db="EMBL/GenBank/DDBJ databases">
        <title>The novel representative of Negativicutes class, Anaeroselena agilis gen. nov. sp. nov.</title>
        <authorList>
            <person name="Prokofeva M.I."/>
            <person name="Elcheninov A.G."/>
            <person name="Klyukina A."/>
            <person name="Kublanov I.V."/>
            <person name="Frolov E.N."/>
            <person name="Podosokorskaya O.A."/>
        </authorList>
    </citation>
    <scope>NUCLEOTIDE SEQUENCE [LARGE SCALE GENOMIC DNA]</scope>
    <source>
        <strain evidence="2 3">4137-cl</strain>
    </source>
</reference>
<dbReference type="RefSeq" id="WP_413779009.1">
    <property type="nucleotide sequence ID" value="NZ_JAUOZS010000001.1"/>
</dbReference>
<feature type="domain" description="DNA ligase D polymerase" evidence="1">
    <location>
        <begin position="30"/>
        <end position="289"/>
    </location>
</feature>
<dbReference type="Pfam" id="PF21686">
    <property type="entry name" value="LigD_Prim-Pol"/>
    <property type="match status" value="1"/>
</dbReference>
<sequence length="302" mass="33423">MPAKTLVKIADHELTLSNLDKVFYPATGFTKGQMIDYYIRVAPVLLPHLAGRPVTLKRYPDGADDDFFYQKECPSHRPEWVPTAPVWSEGNNRNINFCLLADTPALVWAANLAALELHTSLSLAVAVATPTMMVFDLDPGPPATIIDCARVALWIKDIFDRYGLTSLPKTSGSKGLQVYVPLNTPTDYDHTKAFARALAQLLEKQHPDRVVSRMTKALRAGKVLVDWSQNDEHKTTVCVYSLRARPTPTVSTPVTWDEVTAAWEKRDAAALTFEAGDVLDRVGQLGDLFAPVLTLKQKLPSL</sequence>
<dbReference type="InterPro" id="IPR033649">
    <property type="entry name" value="MtLigD_Pol-like"/>
</dbReference>
<dbReference type="Gene3D" id="3.90.920.10">
    <property type="entry name" value="DNA primase, PRIM domain"/>
    <property type="match status" value="1"/>
</dbReference>
<dbReference type="PANTHER" id="PTHR42705">
    <property type="entry name" value="BIFUNCTIONAL NON-HOMOLOGOUS END JOINING PROTEIN LIGD"/>
    <property type="match status" value="1"/>
</dbReference>
<organism evidence="2 3">
    <name type="scientific">Anaeroselena agilis</name>
    <dbReference type="NCBI Taxonomy" id="3063788"/>
    <lineage>
        <taxon>Bacteria</taxon>
        <taxon>Bacillati</taxon>
        <taxon>Bacillota</taxon>
        <taxon>Negativicutes</taxon>
        <taxon>Acetonemataceae</taxon>
        <taxon>Anaeroselena</taxon>
    </lineage>
</organism>
<dbReference type="Proteomes" id="UP001254848">
    <property type="component" value="Unassembled WGS sequence"/>
</dbReference>
<evidence type="ECO:0000259" key="1">
    <source>
        <dbReference type="Pfam" id="PF21686"/>
    </source>
</evidence>
<name>A0ABU3NUH6_9FIRM</name>
<gene>
    <name evidence="2" type="primary">ligD</name>
    <name evidence="2" type="ORF">Q4T40_04300</name>
</gene>
<keyword evidence="2" id="KW-0436">Ligase</keyword>
<accession>A0ABU3NUH6</accession>
<proteinExistence type="predicted"/>
<evidence type="ECO:0000313" key="3">
    <source>
        <dbReference type="Proteomes" id="UP001254848"/>
    </source>
</evidence>
<keyword evidence="3" id="KW-1185">Reference proteome</keyword>
<dbReference type="CDD" id="cd04863">
    <property type="entry name" value="MtLigD_Pol_like"/>
    <property type="match status" value="1"/>
</dbReference>
<dbReference type="PANTHER" id="PTHR42705:SF2">
    <property type="entry name" value="BIFUNCTIONAL NON-HOMOLOGOUS END JOINING PROTEIN LIGD"/>
    <property type="match status" value="1"/>
</dbReference>
<protein>
    <submittedName>
        <fullName evidence="2">Non-homologous end-joining DNA ligase</fullName>
        <ecNumber evidence="2">6.5.1.1</ecNumber>
    </submittedName>
</protein>
<dbReference type="EC" id="6.5.1.1" evidence="2"/>
<dbReference type="InterPro" id="IPR014145">
    <property type="entry name" value="LigD_pol_dom"/>
</dbReference>
<dbReference type="InterPro" id="IPR052171">
    <property type="entry name" value="NHEJ_LigD"/>
</dbReference>